<protein>
    <submittedName>
        <fullName evidence="2">Uncharacterized protein</fullName>
    </submittedName>
</protein>
<dbReference type="EMBL" id="LSRX01005032">
    <property type="protein sequence ID" value="OLP73653.1"/>
    <property type="molecule type" value="Genomic_DNA"/>
</dbReference>
<reference evidence="2 3" key="1">
    <citation type="submission" date="2016-02" db="EMBL/GenBank/DDBJ databases">
        <title>Genome analysis of coral dinoflagellate symbionts highlights evolutionary adaptations to a symbiotic lifestyle.</title>
        <authorList>
            <person name="Aranda M."/>
            <person name="Li Y."/>
            <person name="Liew Y.J."/>
            <person name="Baumgarten S."/>
            <person name="Simakov O."/>
            <person name="Wilson M."/>
            <person name="Piel J."/>
            <person name="Ashoor H."/>
            <person name="Bougouffa S."/>
            <person name="Bajic V.B."/>
            <person name="Ryu T."/>
            <person name="Ravasi T."/>
            <person name="Bayer T."/>
            <person name="Micklem G."/>
            <person name="Kim H."/>
            <person name="Bhak J."/>
            <person name="Lajeunesse T.C."/>
            <person name="Voolstra C.R."/>
        </authorList>
    </citation>
    <scope>NUCLEOTIDE SEQUENCE [LARGE SCALE GENOMIC DNA]</scope>
    <source>
        <strain evidence="2 3">CCMP2467</strain>
    </source>
</reference>
<evidence type="ECO:0000313" key="3">
    <source>
        <dbReference type="Proteomes" id="UP000186817"/>
    </source>
</evidence>
<keyword evidence="1" id="KW-0472">Membrane</keyword>
<gene>
    <name evidence="2" type="ORF">AK812_SmicGene47036</name>
</gene>
<proteinExistence type="predicted"/>
<dbReference type="AlphaFoldDB" id="A0A1Q9BSI9"/>
<sequence length="134" mass="14890">MELCSRDFSSDVQSAYESLQVPSSAQVADPADTGIVAAWFLLRSLEISSVVCSDIHFASFSMSTSLWFVHVACFSALQGSMTSAMNLLNKLTFEQRQKGAALRQYIADNRVSLELLFCIQNYQRHLGSKHKLCS</sequence>
<evidence type="ECO:0000313" key="2">
    <source>
        <dbReference type="EMBL" id="OLP73653.1"/>
    </source>
</evidence>
<keyword evidence="3" id="KW-1185">Reference proteome</keyword>
<comment type="caution">
    <text evidence="2">The sequence shown here is derived from an EMBL/GenBank/DDBJ whole genome shotgun (WGS) entry which is preliminary data.</text>
</comment>
<evidence type="ECO:0000256" key="1">
    <source>
        <dbReference type="SAM" id="Phobius"/>
    </source>
</evidence>
<keyword evidence="1" id="KW-1133">Transmembrane helix</keyword>
<keyword evidence="1" id="KW-0812">Transmembrane</keyword>
<organism evidence="2 3">
    <name type="scientific">Symbiodinium microadriaticum</name>
    <name type="common">Dinoflagellate</name>
    <name type="synonym">Zooxanthella microadriatica</name>
    <dbReference type="NCBI Taxonomy" id="2951"/>
    <lineage>
        <taxon>Eukaryota</taxon>
        <taxon>Sar</taxon>
        <taxon>Alveolata</taxon>
        <taxon>Dinophyceae</taxon>
        <taxon>Suessiales</taxon>
        <taxon>Symbiodiniaceae</taxon>
        <taxon>Symbiodinium</taxon>
    </lineage>
</organism>
<accession>A0A1Q9BSI9</accession>
<name>A0A1Q9BSI9_SYMMI</name>
<feature type="transmembrane region" description="Helical" evidence="1">
    <location>
        <begin position="67"/>
        <end position="88"/>
    </location>
</feature>
<dbReference type="Proteomes" id="UP000186817">
    <property type="component" value="Unassembled WGS sequence"/>
</dbReference>